<keyword evidence="3" id="KW-1185">Reference proteome</keyword>
<proteinExistence type="predicted"/>
<dbReference type="InterPro" id="IPR001810">
    <property type="entry name" value="F-box_dom"/>
</dbReference>
<dbReference type="Gene3D" id="1.20.1280.50">
    <property type="match status" value="1"/>
</dbReference>
<dbReference type="InterPro" id="IPR036047">
    <property type="entry name" value="F-box-like_dom_sf"/>
</dbReference>
<evidence type="ECO:0000313" key="2">
    <source>
        <dbReference type="EMBL" id="KAJ7608399.1"/>
    </source>
</evidence>
<organism evidence="2 3">
    <name type="scientific">Roridomyces roridus</name>
    <dbReference type="NCBI Taxonomy" id="1738132"/>
    <lineage>
        <taxon>Eukaryota</taxon>
        <taxon>Fungi</taxon>
        <taxon>Dikarya</taxon>
        <taxon>Basidiomycota</taxon>
        <taxon>Agaricomycotina</taxon>
        <taxon>Agaricomycetes</taxon>
        <taxon>Agaricomycetidae</taxon>
        <taxon>Agaricales</taxon>
        <taxon>Marasmiineae</taxon>
        <taxon>Mycenaceae</taxon>
        <taxon>Roridomyces</taxon>
    </lineage>
</organism>
<evidence type="ECO:0000259" key="1">
    <source>
        <dbReference type="Pfam" id="PF00646"/>
    </source>
</evidence>
<accession>A0AAD7F8B8</accession>
<reference evidence="2" key="1">
    <citation type="submission" date="2023-03" db="EMBL/GenBank/DDBJ databases">
        <title>Massive genome expansion in bonnet fungi (Mycena s.s.) driven by repeated elements and novel gene families across ecological guilds.</title>
        <authorList>
            <consortium name="Lawrence Berkeley National Laboratory"/>
            <person name="Harder C.B."/>
            <person name="Miyauchi S."/>
            <person name="Viragh M."/>
            <person name="Kuo A."/>
            <person name="Thoen E."/>
            <person name="Andreopoulos B."/>
            <person name="Lu D."/>
            <person name="Skrede I."/>
            <person name="Drula E."/>
            <person name="Henrissat B."/>
            <person name="Morin E."/>
            <person name="Kohler A."/>
            <person name="Barry K."/>
            <person name="LaButti K."/>
            <person name="Morin E."/>
            <person name="Salamov A."/>
            <person name="Lipzen A."/>
            <person name="Mereny Z."/>
            <person name="Hegedus B."/>
            <person name="Baldrian P."/>
            <person name="Stursova M."/>
            <person name="Weitz H."/>
            <person name="Taylor A."/>
            <person name="Grigoriev I.V."/>
            <person name="Nagy L.G."/>
            <person name="Martin F."/>
            <person name="Kauserud H."/>
        </authorList>
    </citation>
    <scope>NUCLEOTIDE SEQUENCE</scope>
    <source>
        <strain evidence="2">9284</strain>
    </source>
</reference>
<sequence>MDALPPELWLACWSFLSRRQLPPISLVCKHFRSLCLPLLFAHQTADLAAIVRGIASTSLIERTHRLNRLALRLEGLAQPPYTLLVRSWSVRFVGTMGGPGEGRTVPRFFVLAANTSPSGIFDSLRDRVASQFLKSLGLYRNLVSLEMQSVLIDEGVRTALGSLEHLEELRIDWCDVKPSDGVLLQLKRFTNYQSAD</sequence>
<comment type="caution">
    <text evidence="2">The sequence shown here is derived from an EMBL/GenBank/DDBJ whole genome shotgun (WGS) entry which is preliminary data.</text>
</comment>
<evidence type="ECO:0000313" key="3">
    <source>
        <dbReference type="Proteomes" id="UP001221142"/>
    </source>
</evidence>
<protein>
    <recommendedName>
        <fullName evidence="1">F-box domain-containing protein</fullName>
    </recommendedName>
</protein>
<feature type="domain" description="F-box" evidence="1">
    <location>
        <begin position="3"/>
        <end position="35"/>
    </location>
</feature>
<name>A0AAD7F8B8_9AGAR</name>
<dbReference type="EMBL" id="JARKIF010000045">
    <property type="protein sequence ID" value="KAJ7608399.1"/>
    <property type="molecule type" value="Genomic_DNA"/>
</dbReference>
<dbReference type="Pfam" id="PF00646">
    <property type="entry name" value="F-box"/>
    <property type="match status" value="1"/>
</dbReference>
<dbReference type="SUPFAM" id="SSF81383">
    <property type="entry name" value="F-box domain"/>
    <property type="match status" value="1"/>
</dbReference>
<dbReference type="AlphaFoldDB" id="A0AAD7F8B8"/>
<gene>
    <name evidence="2" type="ORF">FB45DRAFT_946615</name>
</gene>
<dbReference type="Proteomes" id="UP001221142">
    <property type="component" value="Unassembled WGS sequence"/>
</dbReference>